<accession>A0A2U1PSV3</accession>
<name>A0A2U1PSV3_ARTAN</name>
<gene>
    <name evidence="1" type="ORF">CTI12_AA117040</name>
</gene>
<dbReference type="EMBL" id="PKPP01000775">
    <property type="protein sequence ID" value="PWA88815.1"/>
    <property type="molecule type" value="Genomic_DNA"/>
</dbReference>
<dbReference type="Pfam" id="PF05056">
    <property type="entry name" value="DUF674"/>
    <property type="match status" value="2"/>
</dbReference>
<organism evidence="1 2">
    <name type="scientific">Artemisia annua</name>
    <name type="common">Sweet wormwood</name>
    <dbReference type="NCBI Taxonomy" id="35608"/>
    <lineage>
        <taxon>Eukaryota</taxon>
        <taxon>Viridiplantae</taxon>
        <taxon>Streptophyta</taxon>
        <taxon>Embryophyta</taxon>
        <taxon>Tracheophyta</taxon>
        <taxon>Spermatophyta</taxon>
        <taxon>Magnoliopsida</taxon>
        <taxon>eudicotyledons</taxon>
        <taxon>Gunneridae</taxon>
        <taxon>Pentapetalae</taxon>
        <taxon>asterids</taxon>
        <taxon>campanulids</taxon>
        <taxon>Asterales</taxon>
        <taxon>Asteraceae</taxon>
        <taxon>Asteroideae</taxon>
        <taxon>Anthemideae</taxon>
        <taxon>Artemisiinae</taxon>
        <taxon>Artemisia</taxon>
    </lineage>
</organism>
<dbReference type="PANTHER" id="PTHR33103:SF27">
    <property type="entry name" value="OS04G0594700 PROTEIN"/>
    <property type="match status" value="1"/>
</dbReference>
<evidence type="ECO:0000313" key="1">
    <source>
        <dbReference type="EMBL" id="PWA88815.1"/>
    </source>
</evidence>
<dbReference type="Proteomes" id="UP000245207">
    <property type="component" value="Unassembled WGS sequence"/>
</dbReference>
<dbReference type="InterPro" id="IPR007750">
    <property type="entry name" value="DUF674"/>
</dbReference>
<dbReference type="AlphaFoldDB" id="A0A2U1PSV3"/>
<reference evidence="1 2" key="1">
    <citation type="journal article" date="2018" name="Mol. Plant">
        <title>The genome of Artemisia annua provides insight into the evolution of Asteraceae family and artemisinin biosynthesis.</title>
        <authorList>
            <person name="Shen Q."/>
            <person name="Zhang L."/>
            <person name="Liao Z."/>
            <person name="Wang S."/>
            <person name="Yan T."/>
            <person name="Shi P."/>
            <person name="Liu M."/>
            <person name="Fu X."/>
            <person name="Pan Q."/>
            <person name="Wang Y."/>
            <person name="Lv Z."/>
            <person name="Lu X."/>
            <person name="Zhang F."/>
            <person name="Jiang W."/>
            <person name="Ma Y."/>
            <person name="Chen M."/>
            <person name="Hao X."/>
            <person name="Li L."/>
            <person name="Tang Y."/>
            <person name="Lv G."/>
            <person name="Zhou Y."/>
            <person name="Sun X."/>
            <person name="Brodelius P.E."/>
            <person name="Rose J.K.C."/>
            <person name="Tang K."/>
        </authorList>
    </citation>
    <scope>NUCLEOTIDE SEQUENCE [LARGE SCALE GENOMIC DNA]</scope>
    <source>
        <strain evidence="2">cv. Huhao1</strain>
        <tissue evidence="1">Leaf</tissue>
    </source>
</reference>
<keyword evidence="2" id="KW-1185">Reference proteome</keyword>
<proteinExistence type="predicted"/>
<sequence>MDYKLVLKLAVHKEEKRVLFAEADSNFVDTLFSIMTLPMATVVRRLRNCSDNKVKVLGSLNNLYNSLSNLPDKCLSTEEIKQTLLNTRTSAHDYCIKLELNIDDAERTQYYVCIDWDCSRRPGANFSTIAYVRCNLCGKTMTRICQYEELTAATRGNHRDVGVFVSDVTTFIVTDDLRVMPNTSGNIIQLLSAIGITDTSQIAYRNFDIGVNQMRSLLEGALLMLKNPLTYMVYSSTQAIILRQAVMVKPSSAVLTASMTLKVMLQKSTSKLLFAEANSDFAEFVFGFLEIPLGTLVGKLMNGNTSYVSLDNLYKSISNLTVGEFIKSYDLKDMLINPKLVSAKFMVTDDLVIRPLSSTSTIDMLSKFKVPLNDVEEHTVNIGYKECLKILEASLISSSTLTDALVEKIIQAKK</sequence>
<dbReference type="OrthoDB" id="1277335at2759"/>
<comment type="caution">
    <text evidence="1">The sequence shown here is derived from an EMBL/GenBank/DDBJ whole genome shotgun (WGS) entry which is preliminary data.</text>
</comment>
<evidence type="ECO:0000313" key="2">
    <source>
        <dbReference type="Proteomes" id="UP000245207"/>
    </source>
</evidence>
<protein>
    <submittedName>
        <fullName evidence="1">Uncharacterized protein</fullName>
    </submittedName>
</protein>
<dbReference type="STRING" id="35608.A0A2U1PSV3"/>
<dbReference type="PANTHER" id="PTHR33103">
    <property type="entry name" value="OS01G0153900 PROTEIN"/>
    <property type="match status" value="1"/>
</dbReference>